<dbReference type="Proteomes" id="UP000051139">
    <property type="component" value="Unassembled WGS sequence"/>
</dbReference>
<reference evidence="2 3" key="1">
    <citation type="journal article" date="2015" name="Genome Announc.">
        <title>Expanding the biotechnology potential of lactobacilli through comparative genomics of 213 strains and associated genera.</title>
        <authorList>
            <person name="Sun Z."/>
            <person name="Harris H.M."/>
            <person name="McCann A."/>
            <person name="Guo C."/>
            <person name="Argimon S."/>
            <person name="Zhang W."/>
            <person name="Yang X."/>
            <person name="Jeffery I.B."/>
            <person name="Cooney J.C."/>
            <person name="Kagawa T.F."/>
            <person name="Liu W."/>
            <person name="Song Y."/>
            <person name="Salvetti E."/>
            <person name="Wrobel A."/>
            <person name="Rasinkangas P."/>
            <person name="Parkhill J."/>
            <person name="Rea M.C."/>
            <person name="O'Sullivan O."/>
            <person name="Ritari J."/>
            <person name="Douillard F.P."/>
            <person name="Paul Ross R."/>
            <person name="Yang R."/>
            <person name="Briner A.E."/>
            <person name="Felis G.E."/>
            <person name="de Vos W.M."/>
            <person name="Barrangou R."/>
            <person name="Klaenhammer T.R."/>
            <person name="Caufield P.W."/>
            <person name="Cui Y."/>
            <person name="Zhang H."/>
            <person name="O'Toole P.W."/>
        </authorList>
    </citation>
    <scope>NUCLEOTIDE SEQUENCE [LARGE SCALE GENOMIC DNA]</scope>
    <source>
        <strain evidence="2 3">DSM 22696</strain>
    </source>
</reference>
<dbReference type="AlphaFoldDB" id="A0A0R2LD74"/>
<comment type="caution">
    <text evidence="2">The sequence shown here is derived from an EMBL/GenBank/DDBJ whole genome shotgun (WGS) entry which is preliminary data.</text>
</comment>
<dbReference type="EMBL" id="JQCB01000002">
    <property type="protein sequence ID" value="KRN96922.1"/>
    <property type="molecule type" value="Genomic_DNA"/>
</dbReference>
<evidence type="ECO:0000313" key="1">
    <source>
        <dbReference type="EMBL" id="GEK28121.1"/>
    </source>
</evidence>
<accession>A0A0R2LD74</accession>
<name>A0A0R2LD74_9LACO</name>
<proteinExistence type="predicted"/>
<sequence>MVLGNDSAGQFVFEIVKTVLPALIAWQLSKNSSAKAFDKNRIEMRDQLKIARENNISVQNKTAKLQFCLSELRTYTVEVERCSKSYLDLMQGLDVAFEDNAKQQYITELNSKLEKFNVEVHLIFDKQGVMDSIVKLIDSRNFDEYYKKWTNVQATSNLIGPFLTRTSLMAHEGKALGSKSYREQKSWYRDHHDKEVISLHAQFVEIRNALLKEIDIVFRKMN</sequence>
<reference evidence="1 4" key="2">
    <citation type="submission" date="2019-07" db="EMBL/GenBank/DDBJ databases">
        <title>Whole genome shotgun sequence of Lactobacillus siliginis NBRC 101315.</title>
        <authorList>
            <person name="Hosoyama A."/>
            <person name="Uohara A."/>
            <person name="Ohji S."/>
            <person name="Ichikawa N."/>
        </authorList>
    </citation>
    <scope>NUCLEOTIDE SEQUENCE [LARGE SCALE GENOMIC DNA]</scope>
    <source>
        <strain evidence="1 4">NBRC 101315</strain>
    </source>
</reference>
<evidence type="ECO:0000313" key="2">
    <source>
        <dbReference type="EMBL" id="KRN96922.1"/>
    </source>
</evidence>
<dbReference type="EMBL" id="BJUD01000004">
    <property type="protein sequence ID" value="GEK28121.1"/>
    <property type="molecule type" value="Genomic_DNA"/>
</dbReference>
<dbReference type="PATRIC" id="fig|348151.3.peg.816"/>
<evidence type="ECO:0000313" key="3">
    <source>
        <dbReference type="Proteomes" id="UP000051139"/>
    </source>
</evidence>
<gene>
    <name evidence="2" type="ORF">IV55_GL000794</name>
    <name evidence="1" type="ORF">LSI01_04320</name>
</gene>
<evidence type="ECO:0000313" key="4">
    <source>
        <dbReference type="Proteomes" id="UP000321429"/>
    </source>
</evidence>
<evidence type="ECO:0008006" key="5">
    <source>
        <dbReference type="Google" id="ProtNLM"/>
    </source>
</evidence>
<organism evidence="2 3">
    <name type="scientific">Furfurilactobacillus siliginis</name>
    <dbReference type="NCBI Taxonomy" id="348151"/>
    <lineage>
        <taxon>Bacteria</taxon>
        <taxon>Bacillati</taxon>
        <taxon>Bacillota</taxon>
        <taxon>Bacilli</taxon>
        <taxon>Lactobacillales</taxon>
        <taxon>Lactobacillaceae</taxon>
        <taxon>Furfurilactobacillus</taxon>
    </lineage>
</organism>
<protein>
    <recommendedName>
        <fullName evidence="5">Cthe-2314-like HEPN domain-containing protein</fullName>
    </recommendedName>
</protein>
<dbReference type="Proteomes" id="UP000321429">
    <property type="component" value="Unassembled WGS sequence"/>
</dbReference>
<dbReference type="RefSeq" id="WP_057808790.1">
    <property type="nucleotide sequence ID" value="NZ_BJUD01000004.1"/>
</dbReference>
<keyword evidence="3" id="KW-1185">Reference proteome</keyword>